<dbReference type="Proteomes" id="UP001472677">
    <property type="component" value="Unassembled WGS sequence"/>
</dbReference>
<keyword evidence="3" id="KW-1185">Reference proteome</keyword>
<accession>A0ABR2DBM7</accession>
<name>A0ABR2DBM7_9ROSI</name>
<dbReference type="EMBL" id="JBBPBM010000032">
    <property type="protein sequence ID" value="KAK8533987.1"/>
    <property type="molecule type" value="Genomic_DNA"/>
</dbReference>
<evidence type="ECO:0000256" key="1">
    <source>
        <dbReference type="SAM" id="MobiDB-lite"/>
    </source>
</evidence>
<evidence type="ECO:0000313" key="2">
    <source>
        <dbReference type="EMBL" id="KAK8533987.1"/>
    </source>
</evidence>
<evidence type="ECO:0000313" key="3">
    <source>
        <dbReference type="Proteomes" id="UP001472677"/>
    </source>
</evidence>
<reference evidence="2 3" key="1">
    <citation type="journal article" date="2024" name="G3 (Bethesda)">
        <title>Genome assembly of Hibiscus sabdariffa L. provides insights into metabolisms of medicinal natural products.</title>
        <authorList>
            <person name="Kim T."/>
        </authorList>
    </citation>
    <scope>NUCLEOTIDE SEQUENCE [LARGE SCALE GENOMIC DNA]</scope>
    <source>
        <strain evidence="2">TK-2024</strain>
        <tissue evidence="2">Old leaves</tissue>
    </source>
</reference>
<comment type="caution">
    <text evidence="2">The sequence shown here is derived from an EMBL/GenBank/DDBJ whole genome shotgun (WGS) entry which is preliminary data.</text>
</comment>
<protein>
    <submittedName>
        <fullName evidence="2">Uncharacterized protein</fullName>
    </submittedName>
</protein>
<sequence length="357" mass="37310">MNNMSFTFPPQVSENNNPNFDLGLKSSAVGFNNSGGRPPGDASEVLTDRKGLQTPIYSSSPMLQIGQSGRVLSECSLVASSPTLERLGSPLADLSHRDIKKARSGVLEANDSQGVGDLPLLPGRSENPMIMDVAAHTDVLPSSRQSYAAVAAGPGKESAKEFHGISEEDIVVQDEDKETISGGDNSDTIRDKESHEGLVAAKSDLYGPWMIVDSRRRRSRKQNTHFPPSKPVADSIGTSQFAVLQDSAVEDSVHDAGVGKGVFPALSTSAAKGATAKRSLKGPTKATVVPGLDVNASCSGTKEKSNSVDMPLGSDLPSNSVTMAVEPVVPGCQPVVVEHVGRGNGSNHVAMAIVDDG</sequence>
<gene>
    <name evidence="2" type="ORF">V6N12_047389</name>
</gene>
<organism evidence="2 3">
    <name type="scientific">Hibiscus sabdariffa</name>
    <name type="common">roselle</name>
    <dbReference type="NCBI Taxonomy" id="183260"/>
    <lineage>
        <taxon>Eukaryota</taxon>
        <taxon>Viridiplantae</taxon>
        <taxon>Streptophyta</taxon>
        <taxon>Embryophyta</taxon>
        <taxon>Tracheophyta</taxon>
        <taxon>Spermatophyta</taxon>
        <taxon>Magnoliopsida</taxon>
        <taxon>eudicotyledons</taxon>
        <taxon>Gunneridae</taxon>
        <taxon>Pentapetalae</taxon>
        <taxon>rosids</taxon>
        <taxon>malvids</taxon>
        <taxon>Malvales</taxon>
        <taxon>Malvaceae</taxon>
        <taxon>Malvoideae</taxon>
        <taxon>Hibiscus</taxon>
    </lineage>
</organism>
<feature type="region of interest" description="Disordered" evidence="1">
    <location>
        <begin position="175"/>
        <end position="196"/>
    </location>
</feature>
<proteinExistence type="predicted"/>
<feature type="compositionally biased region" description="Basic and acidic residues" evidence="1">
    <location>
        <begin position="187"/>
        <end position="196"/>
    </location>
</feature>